<reference evidence="4" key="1">
    <citation type="submission" date="2013-08" db="EMBL/GenBank/DDBJ databases">
        <title>Genome sequencing of Arenimonas donghaensis.</title>
        <authorList>
            <person name="Chen F."/>
            <person name="Wang G."/>
        </authorList>
    </citation>
    <scope>NUCLEOTIDE SEQUENCE [LARGE SCALE GENOMIC DNA]</scope>
    <source>
        <strain evidence="4">HO3-R19</strain>
    </source>
</reference>
<evidence type="ECO:0000313" key="4">
    <source>
        <dbReference type="Proteomes" id="UP000029085"/>
    </source>
</evidence>
<dbReference type="CDD" id="cd06223">
    <property type="entry name" value="PRTases_typeI"/>
    <property type="match status" value="1"/>
</dbReference>
<dbReference type="RefSeq" id="WP_034224804.1">
    <property type="nucleotide sequence ID" value="NZ_AVCJ01000034.1"/>
</dbReference>
<protein>
    <recommendedName>
        <fullName evidence="2">Double zinc ribbon domain-containing protein</fullName>
    </recommendedName>
</protein>
<dbReference type="PANTHER" id="PTHR47505:SF1">
    <property type="entry name" value="DNA UTILIZATION PROTEIN YHGH"/>
    <property type="match status" value="1"/>
</dbReference>
<evidence type="ECO:0000256" key="1">
    <source>
        <dbReference type="ARBA" id="ARBA00008007"/>
    </source>
</evidence>
<dbReference type="OrthoDB" id="9793412at2"/>
<accession>A0A087MGN7</accession>
<sequence length="239" mass="25750">MATALADFFSRLGPALLPLRCLVCASPCEPDAGRSPGRDLCTACHQDLPWNRSACTRCGLPLPRAAPRCGRCLGASAPQAGTRAVFRYEPPLDRLLPRLKFHGDLAAGRLLAQLLAEGLSGAPRPDALVPVPLHRSRLRQRGYDQALEMARPLARSLGLPLLADRLVRRRATAAQSELDARARRKNVRRAFALAPGPALPAHVALFDDVMTTGATLSEAARLLRRAGVARVDLWVAARA</sequence>
<dbReference type="InterPro" id="IPR044005">
    <property type="entry name" value="DZR_2"/>
</dbReference>
<dbReference type="PATRIC" id="fig|1121014.3.peg.2047"/>
<dbReference type="STRING" id="1121014.N788_05710"/>
<evidence type="ECO:0000259" key="2">
    <source>
        <dbReference type="Pfam" id="PF18912"/>
    </source>
</evidence>
<dbReference type="Proteomes" id="UP000029085">
    <property type="component" value="Unassembled WGS sequence"/>
</dbReference>
<organism evidence="3 4">
    <name type="scientific">Arenimonas donghaensis DSM 18148 = HO3-R19</name>
    <dbReference type="NCBI Taxonomy" id="1121014"/>
    <lineage>
        <taxon>Bacteria</taxon>
        <taxon>Pseudomonadati</taxon>
        <taxon>Pseudomonadota</taxon>
        <taxon>Gammaproteobacteria</taxon>
        <taxon>Lysobacterales</taxon>
        <taxon>Lysobacteraceae</taxon>
        <taxon>Arenimonas</taxon>
    </lineage>
</organism>
<comment type="similarity">
    <text evidence="1">Belongs to the ComF/GntX family.</text>
</comment>
<gene>
    <name evidence="3" type="ORF">N788_05710</name>
</gene>
<dbReference type="InterPro" id="IPR000836">
    <property type="entry name" value="PRTase_dom"/>
</dbReference>
<dbReference type="Gene3D" id="3.40.50.2020">
    <property type="match status" value="1"/>
</dbReference>
<feature type="domain" description="Double zinc ribbon" evidence="2">
    <location>
        <begin position="15"/>
        <end position="73"/>
    </location>
</feature>
<dbReference type="AlphaFoldDB" id="A0A087MGN7"/>
<evidence type="ECO:0000313" key="3">
    <source>
        <dbReference type="EMBL" id="KFL36040.1"/>
    </source>
</evidence>
<proteinExistence type="inferred from homology"/>
<dbReference type="EMBL" id="AVCJ01000034">
    <property type="protein sequence ID" value="KFL36040.1"/>
    <property type="molecule type" value="Genomic_DNA"/>
</dbReference>
<comment type="caution">
    <text evidence="3">The sequence shown here is derived from an EMBL/GenBank/DDBJ whole genome shotgun (WGS) entry which is preliminary data.</text>
</comment>
<dbReference type="Pfam" id="PF18912">
    <property type="entry name" value="DZR_2"/>
    <property type="match status" value="1"/>
</dbReference>
<dbReference type="InterPro" id="IPR029057">
    <property type="entry name" value="PRTase-like"/>
</dbReference>
<name>A0A087MGN7_9GAMM</name>
<reference evidence="3 4" key="2">
    <citation type="journal article" date="2015" name="Stand. Genomic Sci.">
        <title>High quality draft genomic sequence of Arenimonas donghaensis DSM 18148(T).</title>
        <authorList>
            <person name="Chen F."/>
            <person name="Wang H."/>
            <person name="Cao Y."/>
            <person name="Li X."/>
            <person name="Wang G."/>
        </authorList>
    </citation>
    <scope>NUCLEOTIDE SEQUENCE [LARGE SCALE GENOMIC DNA]</scope>
    <source>
        <strain evidence="3 4">HO3-R19</strain>
    </source>
</reference>
<dbReference type="InterPro" id="IPR051910">
    <property type="entry name" value="ComF/GntX_DNA_util-trans"/>
</dbReference>
<dbReference type="SUPFAM" id="SSF53271">
    <property type="entry name" value="PRTase-like"/>
    <property type="match status" value="1"/>
</dbReference>
<dbReference type="PANTHER" id="PTHR47505">
    <property type="entry name" value="DNA UTILIZATION PROTEIN YHGH"/>
    <property type="match status" value="1"/>
</dbReference>
<keyword evidence="4" id="KW-1185">Reference proteome</keyword>